<proteinExistence type="inferred from homology"/>
<dbReference type="Pfam" id="PF00510">
    <property type="entry name" value="COX3"/>
    <property type="match status" value="1"/>
</dbReference>
<dbReference type="InterPro" id="IPR013833">
    <property type="entry name" value="Cyt_c_oxidase_su3_a-hlx"/>
</dbReference>
<feature type="transmembrane region" description="Helical" evidence="19">
    <location>
        <begin position="96"/>
        <end position="116"/>
    </location>
</feature>
<dbReference type="SUPFAM" id="SSF81452">
    <property type="entry name" value="Cytochrome c oxidase subunit III-like"/>
    <property type="match status" value="1"/>
</dbReference>
<dbReference type="GO" id="GO:0019646">
    <property type="term" value="P:aerobic electron transport chain"/>
    <property type="evidence" value="ECO:0007669"/>
    <property type="project" value="InterPro"/>
</dbReference>
<dbReference type="PANTHER" id="PTHR11403:SF2">
    <property type="entry name" value="CYTOCHROME BO(3) UBIQUINOL OXIDASE SUBUNIT 3"/>
    <property type="match status" value="1"/>
</dbReference>
<dbReference type="InterPro" id="IPR014206">
    <property type="entry name" value="Cyt_c_ubiqinol_oxidase_su3"/>
</dbReference>
<protein>
    <recommendedName>
        <fullName evidence="4">Cytochrome bo(3) ubiquinol oxidase subunit 3</fullName>
    </recommendedName>
    <alternativeName>
        <fullName evidence="15">Cytochrome o ubiquinol oxidase subunit 3</fullName>
    </alternativeName>
    <alternativeName>
        <fullName evidence="13">Oxidase bo(3) subunit 3</fullName>
    </alternativeName>
    <alternativeName>
        <fullName evidence="17">Ubiquinol oxidase chain C</fullName>
    </alternativeName>
    <alternativeName>
        <fullName evidence="16">Ubiquinol oxidase polypeptide III</fullName>
    </alternativeName>
    <alternativeName>
        <fullName evidence="14">Ubiquinol oxidase subunit 3</fullName>
    </alternativeName>
</protein>
<evidence type="ECO:0000259" key="20">
    <source>
        <dbReference type="PROSITE" id="PS50253"/>
    </source>
</evidence>
<evidence type="ECO:0000256" key="7">
    <source>
        <dbReference type="ARBA" id="ARBA00022692"/>
    </source>
</evidence>
<comment type="similarity">
    <text evidence="2 18">Belongs to the cytochrome c oxidase subunit 3 family.</text>
</comment>
<evidence type="ECO:0000256" key="14">
    <source>
        <dbReference type="ARBA" id="ARBA00031884"/>
    </source>
</evidence>
<evidence type="ECO:0000313" key="21">
    <source>
        <dbReference type="EMBL" id="BET44358.1"/>
    </source>
</evidence>
<feature type="domain" description="Heme-copper oxidase subunit III family profile" evidence="20">
    <location>
        <begin position="1"/>
        <end position="201"/>
    </location>
</feature>
<keyword evidence="7 18" id="KW-0812">Transmembrane</keyword>
<organism evidence="21">
    <name type="scientific">Candidatus Aschnera chinzeii</name>
    <dbReference type="NCBI Taxonomy" id="1485666"/>
    <lineage>
        <taxon>Bacteria</taxon>
        <taxon>Pseudomonadati</taxon>
        <taxon>Pseudomonadota</taxon>
        <taxon>Gammaproteobacteria</taxon>
        <taxon>Enterobacterales</taxon>
        <taxon>Enterobacteriaceae</taxon>
        <taxon>Candidatus Aschnera</taxon>
    </lineage>
</organism>
<evidence type="ECO:0000256" key="8">
    <source>
        <dbReference type="ARBA" id="ARBA00022982"/>
    </source>
</evidence>
<comment type="function">
    <text evidence="12">Cytochrome bo(3) ubiquinol terminal oxidase is the component of the aerobic respiratory chain of E.coli that predominates when cells are grown at high aeration. Has proton pump activity across the membrane in addition to electron transfer, pumping 2 protons/electron.</text>
</comment>
<evidence type="ECO:0000256" key="19">
    <source>
        <dbReference type="SAM" id="Phobius"/>
    </source>
</evidence>
<dbReference type="NCBIfam" id="TIGR02842">
    <property type="entry name" value="CyoC"/>
    <property type="match status" value="1"/>
</dbReference>
<evidence type="ECO:0000256" key="6">
    <source>
        <dbReference type="ARBA" id="ARBA00022475"/>
    </source>
</evidence>
<feature type="transmembrane region" description="Helical" evidence="19">
    <location>
        <begin position="27"/>
        <end position="48"/>
    </location>
</feature>
<reference evidence="21" key="2">
    <citation type="submission" date="2023-10" db="EMBL/GenBank/DDBJ databases">
        <authorList>
            <person name="Koga R."/>
            <person name="Fukatsu T."/>
        </authorList>
    </citation>
    <scope>NUCLEOTIDE SEQUENCE</scope>
    <source>
        <strain evidence="21">Kw-01</strain>
    </source>
</reference>
<keyword evidence="9 19" id="KW-1133">Transmembrane helix</keyword>
<evidence type="ECO:0000256" key="18">
    <source>
        <dbReference type="RuleBase" id="RU003376"/>
    </source>
</evidence>
<dbReference type="EMBL" id="AP028961">
    <property type="protein sequence ID" value="BET44358.1"/>
    <property type="molecule type" value="Genomic_DNA"/>
</dbReference>
<evidence type="ECO:0000256" key="3">
    <source>
        <dbReference type="ARBA" id="ARBA00011700"/>
    </source>
</evidence>
<comment type="subcellular location">
    <subcellularLocation>
        <location evidence="1 18">Cell membrane</location>
        <topology evidence="1 18">Multi-pass membrane protein</topology>
    </subcellularLocation>
</comment>
<keyword evidence="11 19" id="KW-0472">Membrane</keyword>
<dbReference type="AlphaFoldDB" id="A0AAT9G3R9"/>
<feature type="transmembrane region" description="Helical" evidence="19">
    <location>
        <begin position="180"/>
        <end position="200"/>
    </location>
</feature>
<dbReference type="Gene3D" id="1.20.120.80">
    <property type="entry name" value="Cytochrome c oxidase, subunit III, four-helix bundle"/>
    <property type="match status" value="1"/>
</dbReference>
<gene>
    <name evidence="21" type="ORF">ACHINZ_0280</name>
</gene>
<sequence>MSINFINNNINHYHHDDNINQTKLFGFWIYLMSDLIIFACLFATYIVLTNNADSFPTGKEIFNIPYVLIETIFLLLSSITCCIAMCMLLKNNINLIILWLLITLLLGLIFIIMELFEFYQLISLGYTPSKNAFLSSYFTLVSIHGIHVIIGLLWIIIIIINIKINGINHLNETRLHCLSLFWHFLDIIWICVYSIVYLLGTII</sequence>
<feature type="transmembrane region" description="Helical" evidence="19">
    <location>
        <begin position="68"/>
        <end position="89"/>
    </location>
</feature>
<dbReference type="FunFam" id="1.20.120.80:FF:000001">
    <property type="entry name" value="Cytochrome (Ubi)quinol oxidase subunit III"/>
    <property type="match status" value="1"/>
</dbReference>
<evidence type="ECO:0000256" key="16">
    <source>
        <dbReference type="ARBA" id="ARBA00032717"/>
    </source>
</evidence>
<evidence type="ECO:0000256" key="12">
    <source>
        <dbReference type="ARBA" id="ARBA00025694"/>
    </source>
</evidence>
<evidence type="ECO:0000256" key="15">
    <source>
        <dbReference type="ARBA" id="ARBA00032189"/>
    </source>
</evidence>
<dbReference type="InterPro" id="IPR035973">
    <property type="entry name" value="Cyt_c_oxidase_su3-like_sf"/>
</dbReference>
<dbReference type="InterPro" id="IPR000298">
    <property type="entry name" value="Cyt_c_oxidase-like_su3"/>
</dbReference>
<dbReference type="GO" id="GO:0009486">
    <property type="term" value="F:cytochrome bo3 ubiquinol oxidase activity"/>
    <property type="evidence" value="ECO:0007669"/>
    <property type="project" value="InterPro"/>
</dbReference>
<evidence type="ECO:0000256" key="4">
    <source>
        <dbReference type="ARBA" id="ARBA00014687"/>
    </source>
</evidence>
<feature type="transmembrane region" description="Helical" evidence="19">
    <location>
        <begin position="136"/>
        <end position="160"/>
    </location>
</feature>
<keyword evidence="10" id="KW-0560">Oxidoreductase</keyword>
<evidence type="ECO:0000256" key="17">
    <source>
        <dbReference type="ARBA" id="ARBA00077247"/>
    </source>
</evidence>
<evidence type="ECO:0000256" key="11">
    <source>
        <dbReference type="ARBA" id="ARBA00023136"/>
    </source>
</evidence>
<keyword evidence="8" id="KW-0249">Electron transport</keyword>
<keyword evidence="6" id="KW-1003">Cell membrane</keyword>
<evidence type="ECO:0000256" key="2">
    <source>
        <dbReference type="ARBA" id="ARBA00010581"/>
    </source>
</evidence>
<evidence type="ECO:0000256" key="10">
    <source>
        <dbReference type="ARBA" id="ARBA00023002"/>
    </source>
</evidence>
<dbReference type="GO" id="GO:0004129">
    <property type="term" value="F:cytochrome-c oxidase activity"/>
    <property type="evidence" value="ECO:0007669"/>
    <property type="project" value="InterPro"/>
</dbReference>
<dbReference type="PROSITE" id="PS50253">
    <property type="entry name" value="COX3"/>
    <property type="match status" value="1"/>
</dbReference>
<accession>A0AAT9G3R9</accession>
<dbReference type="PANTHER" id="PTHR11403">
    <property type="entry name" value="CYTOCHROME C OXIDASE SUBUNIT III"/>
    <property type="match status" value="1"/>
</dbReference>
<comment type="subunit">
    <text evidence="3">Heterooctamer of two A chains, two B chains, two C chains and two D chains.</text>
</comment>
<evidence type="ECO:0000256" key="9">
    <source>
        <dbReference type="ARBA" id="ARBA00022989"/>
    </source>
</evidence>
<evidence type="ECO:0000256" key="1">
    <source>
        <dbReference type="ARBA" id="ARBA00004651"/>
    </source>
</evidence>
<reference evidence="21" key="1">
    <citation type="journal article" date="2023" name="Front. Microbiol.">
        <title>Genome analysis of Candidatus Aschnera chinzeii, the bacterial endosymbiont of the blood-sucking bat fly Penicillidia jenynsii (Insecta: Diptera: Nycteribiidae).</title>
        <authorList>
            <person name="Koga R."/>
            <person name="Moriyama M."/>
            <person name="Nozaki T."/>
            <person name="Fukatsu T."/>
        </authorList>
    </citation>
    <scope>NUCLEOTIDE SEQUENCE</scope>
    <source>
        <strain evidence="21">Kw-01</strain>
    </source>
</reference>
<dbReference type="GO" id="GO:0005886">
    <property type="term" value="C:plasma membrane"/>
    <property type="evidence" value="ECO:0007669"/>
    <property type="project" value="UniProtKB-SubCell"/>
</dbReference>
<evidence type="ECO:0000256" key="13">
    <source>
        <dbReference type="ARBA" id="ARBA00030072"/>
    </source>
</evidence>
<evidence type="ECO:0000256" key="5">
    <source>
        <dbReference type="ARBA" id="ARBA00022448"/>
    </source>
</evidence>
<name>A0AAT9G3R9_9ENTR</name>
<dbReference type="InterPro" id="IPR024791">
    <property type="entry name" value="Cyt_c/ubiquinol_Oxase_su3"/>
</dbReference>
<keyword evidence="5" id="KW-0813">Transport</keyword>